<evidence type="ECO:0000256" key="5">
    <source>
        <dbReference type="ARBA" id="ARBA00022597"/>
    </source>
</evidence>
<dbReference type="InterPro" id="IPR002178">
    <property type="entry name" value="PTS_EIIA_type-2_dom"/>
</dbReference>
<dbReference type="STRING" id="394193.SAMN04489732_10274"/>
<evidence type="ECO:0000256" key="2">
    <source>
        <dbReference type="ARBA" id="ARBA00014783"/>
    </source>
</evidence>
<proteinExistence type="predicted"/>
<evidence type="ECO:0000256" key="11">
    <source>
        <dbReference type="ARBA" id="ARBA00030962"/>
    </source>
</evidence>
<evidence type="ECO:0000256" key="10">
    <source>
        <dbReference type="ARBA" id="ARBA00030956"/>
    </source>
</evidence>
<reference evidence="13 14" key="1">
    <citation type="submission" date="2016-10" db="EMBL/GenBank/DDBJ databases">
        <authorList>
            <person name="de Groot N.N."/>
        </authorList>
    </citation>
    <scope>NUCLEOTIDE SEQUENCE [LARGE SCALE GENOMIC DNA]</scope>
    <source>
        <strain evidence="13 14">DSM 44993</strain>
    </source>
</reference>
<evidence type="ECO:0000256" key="6">
    <source>
        <dbReference type="ARBA" id="ARBA00022679"/>
    </source>
</evidence>
<evidence type="ECO:0000256" key="7">
    <source>
        <dbReference type="ARBA" id="ARBA00022683"/>
    </source>
</evidence>
<accession>A0A1H8SFU9</accession>
<feature type="domain" description="PTS EIIA type-2" evidence="12">
    <location>
        <begin position="9"/>
        <end position="148"/>
    </location>
</feature>
<dbReference type="RefSeq" id="WP_245787161.1">
    <property type="nucleotide sequence ID" value="NZ_FOEF01000002.1"/>
</dbReference>
<dbReference type="InterPro" id="IPR050893">
    <property type="entry name" value="Sugar_PTS"/>
</dbReference>
<keyword evidence="7" id="KW-0598">Phosphotransferase system</keyword>
<keyword evidence="8" id="KW-0418">Kinase</keyword>
<evidence type="ECO:0000256" key="1">
    <source>
        <dbReference type="ARBA" id="ARBA00002434"/>
    </source>
</evidence>
<evidence type="ECO:0000313" key="14">
    <source>
        <dbReference type="Proteomes" id="UP000198582"/>
    </source>
</evidence>
<dbReference type="EMBL" id="FOEF01000002">
    <property type="protein sequence ID" value="SEO77178.1"/>
    <property type="molecule type" value="Genomic_DNA"/>
</dbReference>
<evidence type="ECO:0000259" key="12">
    <source>
        <dbReference type="PROSITE" id="PS51094"/>
    </source>
</evidence>
<dbReference type="AlphaFoldDB" id="A0A1H8SFU9"/>
<gene>
    <name evidence="13" type="ORF">SAMN04489732_10274</name>
</gene>
<dbReference type="Pfam" id="PF00359">
    <property type="entry name" value="PTS_EIIA_2"/>
    <property type="match status" value="1"/>
</dbReference>
<dbReference type="GO" id="GO:0090563">
    <property type="term" value="F:protein-phosphocysteine-sugar phosphotransferase activity"/>
    <property type="evidence" value="ECO:0007669"/>
    <property type="project" value="TreeGrafter"/>
</dbReference>
<keyword evidence="14" id="KW-1185">Reference proteome</keyword>
<evidence type="ECO:0000256" key="3">
    <source>
        <dbReference type="ARBA" id="ARBA00022448"/>
    </source>
</evidence>
<dbReference type="PROSITE" id="PS51094">
    <property type="entry name" value="PTS_EIIA_TYPE_2"/>
    <property type="match status" value="1"/>
</dbReference>
<dbReference type="PANTHER" id="PTHR30181">
    <property type="entry name" value="MANNITOL PERMEASE IIC COMPONENT"/>
    <property type="match status" value="1"/>
</dbReference>
<name>A0A1H8SFU9_9PSEU</name>
<comment type="function">
    <text evidence="1">The phosphoenolpyruvate-dependent sugar phosphotransferase system (sugar PTS), a major carbohydrate active transport system, catalyzes the phosphorylation of incoming sugar substrates concomitantly with their translocation across the cell membrane. The enzyme II CmtAB PTS system is involved in D-mannitol transport.</text>
</comment>
<dbReference type="GO" id="GO:0016301">
    <property type="term" value="F:kinase activity"/>
    <property type="evidence" value="ECO:0007669"/>
    <property type="project" value="UniProtKB-KW"/>
</dbReference>
<dbReference type="PANTHER" id="PTHR30181:SF2">
    <property type="entry name" value="PTS SYSTEM MANNITOL-SPECIFIC EIICBA COMPONENT"/>
    <property type="match status" value="1"/>
</dbReference>
<dbReference type="PROSITE" id="PS00372">
    <property type="entry name" value="PTS_EIIA_TYPE_2_HIS"/>
    <property type="match status" value="1"/>
</dbReference>
<dbReference type="Proteomes" id="UP000198582">
    <property type="component" value="Unassembled WGS sequence"/>
</dbReference>
<keyword evidence="4" id="KW-0597">Phosphoprotein</keyword>
<evidence type="ECO:0000256" key="9">
    <source>
        <dbReference type="ARBA" id="ARBA00029908"/>
    </source>
</evidence>
<keyword evidence="6" id="KW-0808">Transferase</keyword>
<evidence type="ECO:0000256" key="4">
    <source>
        <dbReference type="ARBA" id="ARBA00022553"/>
    </source>
</evidence>
<sequence>MGTLPTEHSLLDAAGIRLGRTAAGRSDAVDQTGRTLLEIGAVEAGYLPAMHERERLVSTFVGEGVAIPHGTDEARKYVRRTCLVVLQFPEGVDWGGHDVRMCVGIAANGDEQVGILASLARVLVDAGRAAQLREATDAETVIRILQSTNEESDQ</sequence>
<dbReference type="SUPFAM" id="SSF55804">
    <property type="entry name" value="Phoshotransferase/anion transport protein"/>
    <property type="match status" value="1"/>
</dbReference>
<dbReference type="CDD" id="cd00211">
    <property type="entry name" value="PTS_IIA_fru"/>
    <property type="match status" value="1"/>
</dbReference>
<evidence type="ECO:0000313" key="13">
    <source>
        <dbReference type="EMBL" id="SEO77178.1"/>
    </source>
</evidence>
<keyword evidence="3" id="KW-0813">Transport</keyword>
<evidence type="ECO:0000256" key="8">
    <source>
        <dbReference type="ARBA" id="ARBA00022777"/>
    </source>
</evidence>
<dbReference type="InterPro" id="IPR016152">
    <property type="entry name" value="PTrfase/Anion_transptr"/>
</dbReference>
<dbReference type="GO" id="GO:0009401">
    <property type="term" value="P:phosphoenolpyruvate-dependent sugar phosphotransferase system"/>
    <property type="evidence" value="ECO:0007669"/>
    <property type="project" value="UniProtKB-KW"/>
</dbReference>
<keyword evidence="5" id="KW-0762">Sugar transport</keyword>
<dbReference type="GO" id="GO:0005886">
    <property type="term" value="C:plasma membrane"/>
    <property type="evidence" value="ECO:0007669"/>
    <property type="project" value="TreeGrafter"/>
</dbReference>
<organism evidence="13 14">
    <name type="scientific">Amycolatopsis saalfeldensis</name>
    <dbReference type="NCBI Taxonomy" id="394193"/>
    <lineage>
        <taxon>Bacteria</taxon>
        <taxon>Bacillati</taxon>
        <taxon>Actinomycetota</taxon>
        <taxon>Actinomycetes</taxon>
        <taxon>Pseudonocardiales</taxon>
        <taxon>Pseudonocardiaceae</taxon>
        <taxon>Amycolatopsis</taxon>
    </lineage>
</organism>
<protein>
    <recommendedName>
        <fullName evidence="2">Mannitol-specific phosphotransferase enzyme IIA component</fullName>
    </recommendedName>
    <alternativeName>
        <fullName evidence="10">EIIA</fullName>
    </alternativeName>
    <alternativeName>
        <fullName evidence="11">EIII</fullName>
    </alternativeName>
    <alternativeName>
        <fullName evidence="9">PTS system mannitol-specific EIIA component</fullName>
    </alternativeName>
</protein>
<dbReference type="Gene3D" id="3.40.930.10">
    <property type="entry name" value="Mannitol-specific EII, Chain A"/>
    <property type="match status" value="1"/>
</dbReference>